<dbReference type="GO" id="GO:0016985">
    <property type="term" value="F:mannan endo-1,4-beta-mannosidase activity"/>
    <property type="evidence" value="ECO:0007669"/>
    <property type="project" value="InterPro"/>
</dbReference>
<feature type="active site" description="Proton donor" evidence="4">
    <location>
        <position position="215"/>
    </location>
</feature>
<dbReference type="OrthoDB" id="9816550at2"/>
<comment type="similarity">
    <text evidence="1 4">Belongs to the glycosyl hydrolase 26 family.</text>
</comment>
<evidence type="ECO:0000313" key="7">
    <source>
        <dbReference type="Proteomes" id="UP000245429"/>
    </source>
</evidence>
<evidence type="ECO:0000256" key="1">
    <source>
        <dbReference type="ARBA" id="ARBA00007754"/>
    </source>
</evidence>
<evidence type="ECO:0000313" key="6">
    <source>
        <dbReference type="EMBL" id="AWM14791.1"/>
    </source>
</evidence>
<organism evidence="6 7">
    <name type="scientific">Flavobacterium sediminis</name>
    <dbReference type="NCBI Taxonomy" id="2201181"/>
    <lineage>
        <taxon>Bacteria</taxon>
        <taxon>Pseudomonadati</taxon>
        <taxon>Bacteroidota</taxon>
        <taxon>Flavobacteriia</taxon>
        <taxon>Flavobacteriales</taxon>
        <taxon>Flavobacteriaceae</taxon>
        <taxon>Flavobacterium</taxon>
    </lineage>
</organism>
<keyword evidence="3 4" id="KW-0326">Glycosidase</keyword>
<dbReference type="Gene3D" id="3.20.20.80">
    <property type="entry name" value="Glycosidases"/>
    <property type="match status" value="1"/>
</dbReference>
<dbReference type="SUPFAM" id="SSF51445">
    <property type="entry name" value="(Trans)glycosidases"/>
    <property type="match status" value="1"/>
</dbReference>
<evidence type="ECO:0000259" key="5">
    <source>
        <dbReference type="PROSITE" id="PS51764"/>
    </source>
</evidence>
<feature type="domain" description="GH26" evidence="5">
    <location>
        <begin position="52"/>
        <end position="393"/>
    </location>
</feature>
<dbReference type="KEGG" id="fse:DI487_13635"/>
<dbReference type="InterPro" id="IPR022790">
    <property type="entry name" value="GH26_dom"/>
</dbReference>
<dbReference type="RefSeq" id="WP_109570129.1">
    <property type="nucleotide sequence ID" value="NZ_CP029463.1"/>
</dbReference>
<dbReference type="PANTHER" id="PTHR40079:SF4">
    <property type="entry name" value="GH26 DOMAIN-CONTAINING PROTEIN-RELATED"/>
    <property type="match status" value="1"/>
</dbReference>
<dbReference type="PROSITE" id="PS51257">
    <property type="entry name" value="PROKAR_LIPOPROTEIN"/>
    <property type="match status" value="1"/>
</dbReference>
<dbReference type="PROSITE" id="PS51764">
    <property type="entry name" value="GH26"/>
    <property type="match status" value="1"/>
</dbReference>
<dbReference type="EMBL" id="CP029463">
    <property type="protein sequence ID" value="AWM14791.1"/>
    <property type="molecule type" value="Genomic_DNA"/>
</dbReference>
<proteinExistence type="inferred from homology"/>
<evidence type="ECO:0000256" key="4">
    <source>
        <dbReference type="PROSITE-ProRule" id="PRU01100"/>
    </source>
</evidence>
<name>A0A2U8QXJ9_9FLAO</name>
<dbReference type="GO" id="GO:0006080">
    <property type="term" value="P:substituted mannan metabolic process"/>
    <property type="evidence" value="ECO:0007669"/>
    <property type="project" value="InterPro"/>
</dbReference>
<reference evidence="6 7" key="1">
    <citation type="submission" date="2018-05" db="EMBL/GenBank/DDBJ databases">
        <title>Flavobacterium sp. MEBiC07310.</title>
        <authorList>
            <person name="Baek K."/>
        </authorList>
    </citation>
    <scope>NUCLEOTIDE SEQUENCE [LARGE SCALE GENOMIC DNA]</scope>
    <source>
        <strain evidence="6 7">MEBiC07310</strain>
    </source>
</reference>
<evidence type="ECO:0000256" key="2">
    <source>
        <dbReference type="ARBA" id="ARBA00022801"/>
    </source>
</evidence>
<protein>
    <submittedName>
        <fullName evidence="6">Beta-mannosidase</fullName>
    </submittedName>
</protein>
<dbReference type="Pfam" id="PF02156">
    <property type="entry name" value="Glyco_hydro_26"/>
    <property type="match status" value="1"/>
</dbReference>
<dbReference type="InterPro" id="IPR017853">
    <property type="entry name" value="GH"/>
</dbReference>
<dbReference type="AlphaFoldDB" id="A0A2U8QXJ9"/>
<feature type="active site" description="Nucleophile" evidence="4">
    <location>
        <position position="323"/>
    </location>
</feature>
<dbReference type="Proteomes" id="UP000245429">
    <property type="component" value="Chromosome"/>
</dbReference>
<dbReference type="PANTHER" id="PTHR40079">
    <property type="entry name" value="MANNAN ENDO-1,4-BETA-MANNOSIDASE E-RELATED"/>
    <property type="match status" value="1"/>
</dbReference>
<evidence type="ECO:0000256" key="3">
    <source>
        <dbReference type="ARBA" id="ARBA00023295"/>
    </source>
</evidence>
<sequence>MKKIFFFFYTTLLIACSSTEESNSVATTNTTNNNGITPQNVRNYMVDPNATDETVALFYNLKKMAETKFAIGQQDAFNSFYNNDSSQSDIKKSTGYDPALLGCDFMFITDDNNTGEASNWFYQQELKIITDAKQAYDNGMFVTFSWHMREPYEGQEFYTSEMTDFQKYNALISLLPGGTNHEYYKTKLDKIATVLTNMKGTDNKQIPVILRLFHEFDGGWFWWGSQWCTAAQYQQLWQFTVEYLRDTKSVHNILYAFSPDNSYNTESQYLSRYPGDTYVDILAMDNYGDFNNQGTSGATTANNKLKMLSDLAIAKKKIAALSETGYQVSNANPPINGWFSNYLYTALTDQNIQIAYTMFWYNTQDAYYVPTPTNSNVNDFVDFTNKPKTTLVNNLPNLYQLPN</sequence>
<gene>
    <name evidence="6" type="ORF">DI487_13635</name>
</gene>
<accession>A0A2U8QXJ9</accession>
<dbReference type="InterPro" id="IPR000805">
    <property type="entry name" value="Glyco_hydro_26"/>
</dbReference>
<keyword evidence="2 4" id="KW-0378">Hydrolase</keyword>
<keyword evidence="7" id="KW-1185">Reference proteome</keyword>
<dbReference type="PRINTS" id="PR00739">
    <property type="entry name" value="GLHYDRLASE26"/>
</dbReference>